<sequence>MPEMKNLPILLNARPSHDLLALHQTTRLSEISLLNSPRRVIDSEEQAIVMFFVDWAGLCKILRPNFDSFSYDYPSIIFYEVDPDDLGKLTADLGVTSVPTFFFFTDGAQLNNLTPSVVPTPRGLSLSMSAVSARGAGIRRVF</sequence>
<dbReference type="Proteomes" id="UP000075230">
    <property type="component" value="Unassembled WGS sequence"/>
</dbReference>
<dbReference type="InterPro" id="IPR013766">
    <property type="entry name" value="Thioredoxin_domain"/>
</dbReference>
<evidence type="ECO:0000259" key="3">
    <source>
        <dbReference type="Pfam" id="PF00085"/>
    </source>
</evidence>
<gene>
    <name evidence="4" type="ORF">RIB2604_02701840</name>
</gene>
<accession>A0A146FU71</accession>
<dbReference type="Gene3D" id="3.40.30.10">
    <property type="entry name" value="Glutaredoxin"/>
    <property type="match status" value="1"/>
</dbReference>
<dbReference type="VEuPathDB" id="FungiDB:ASPFODRAFT_45708"/>
<evidence type="ECO:0000256" key="2">
    <source>
        <dbReference type="ARBA" id="ARBA00023157"/>
    </source>
</evidence>
<comment type="caution">
    <text evidence="4">The sequence shown here is derived from an EMBL/GenBank/DDBJ whole genome shotgun (WGS) entry which is preliminary data.</text>
</comment>
<name>A0A146FU71_ASPKA</name>
<dbReference type="AlphaFoldDB" id="A0A146FU71"/>
<evidence type="ECO:0000313" key="4">
    <source>
        <dbReference type="EMBL" id="GAT28998.1"/>
    </source>
</evidence>
<dbReference type="CDD" id="cd02947">
    <property type="entry name" value="TRX_family"/>
    <property type="match status" value="1"/>
</dbReference>
<feature type="domain" description="Thioredoxin" evidence="3">
    <location>
        <begin position="39"/>
        <end position="112"/>
    </location>
</feature>
<proteinExistence type="inferred from homology"/>
<evidence type="ECO:0000313" key="5">
    <source>
        <dbReference type="Proteomes" id="UP000075230"/>
    </source>
</evidence>
<keyword evidence="2" id="KW-1015">Disulfide bond</keyword>
<evidence type="ECO:0000256" key="1">
    <source>
        <dbReference type="ARBA" id="ARBA00008987"/>
    </source>
</evidence>
<dbReference type="PANTHER" id="PTHR46115">
    <property type="entry name" value="THIOREDOXIN-LIKE PROTEIN 1"/>
    <property type="match status" value="1"/>
</dbReference>
<organism evidence="4 5">
    <name type="scientific">Aspergillus kawachii</name>
    <name type="common">White koji mold</name>
    <name type="synonym">Aspergillus awamori var. kawachi</name>
    <dbReference type="NCBI Taxonomy" id="1069201"/>
    <lineage>
        <taxon>Eukaryota</taxon>
        <taxon>Fungi</taxon>
        <taxon>Dikarya</taxon>
        <taxon>Ascomycota</taxon>
        <taxon>Pezizomycotina</taxon>
        <taxon>Eurotiomycetes</taxon>
        <taxon>Eurotiomycetidae</taxon>
        <taxon>Eurotiales</taxon>
        <taxon>Aspergillaceae</taxon>
        <taxon>Aspergillus</taxon>
        <taxon>Aspergillus subgen. Circumdati</taxon>
    </lineage>
</organism>
<dbReference type="SUPFAM" id="SSF52833">
    <property type="entry name" value="Thioredoxin-like"/>
    <property type="match status" value="1"/>
</dbReference>
<dbReference type="InterPro" id="IPR036249">
    <property type="entry name" value="Thioredoxin-like_sf"/>
</dbReference>
<reference evidence="4 5" key="1">
    <citation type="journal article" date="2016" name="DNA Res.">
        <title>Genome sequence of Aspergillus luchuensis NBRC 4314.</title>
        <authorList>
            <person name="Yamada O."/>
            <person name="Machida M."/>
            <person name="Hosoyama A."/>
            <person name="Goto M."/>
            <person name="Takahashi T."/>
            <person name="Futagami T."/>
            <person name="Yamagata Y."/>
            <person name="Takeuchi M."/>
            <person name="Kobayashi T."/>
            <person name="Koike H."/>
            <person name="Abe K."/>
            <person name="Asai K."/>
            <person name="Arita M."/>
            <person name="Fujita N."/>
            <person name="Fukuda K."/>
            <person name="Higa K."/>
            <person name="Horikawa H."/>
            <person name="Ishikawa T."/>
            <person name="Jinno K."/>
            <person name="Kato Y."/>
            <person name="Kirimura K."/>
            <person name="Mizutani O."/>
            <person name="Nakasone K."/>
            <person name="Sano M."/>
            <person name="Shiraishi Y."/>
            <person name="Tsukahara M."/>
            <person name="Gomi K."/>
        </authorList>
    </citation>
    <scope>NUCLEOTIDE SEQUENCE [LARGE SCALE GENOMIC DNA]</scope>
    <source>
        <strain evidence="4 5">RIB 2604</strain>
    </source>
</reference>
<comment type="similarity">
    <text evidence="1">Belongs to the thioredoxin family.</text>
</comment>
<protein>
    <recommendedName>
        <fullName evidence="3">Thioredoxin domain-containing protein</fullName>
    </recommendedName>
</protein>
<dbReference type="Pfam" id="PF00085">
    <property type="entry name" value="Thioredoxin"/>
    <property type="match status" value="1"/>
</dbReference>
<reference evidence="5" key="2">
    <citation type="submission" date="2016-02" db="EMBL/GenBank/DDBJ databases">
        <title>Genome sequencing of Aspergillus luchuensis NBRC 4314.</title>
        <authorList>
            <person name="Yamada O."/>
        </authorList>
    </citation>
    <scope>NUCLEOTIDE SEQUENCE [LARGE SCALE GENOMIC DNA]</scope>
    <source>
        <strain evidence="5">RIB 2604</strain>
    </source>
</reference>
<dbReference type="EMBL" id="BCWF01000026">
    <property type="protein sequence ID" value="GAT28998.1"/>
    <property type="molecule type" value="Genomic_DNA"/>
</dbReference>